<name>A0A382N1Y2_9ZZZZ</name>
<dbReference type="AlphaFoldDB" id="A0A382N1Y2"/>
<evidence type="ECO:0000313" key="8">
    <source>
        <dbReference type="EMBL" id="SVC54127.1"/>
    </source>
</evidence>
<proteinExistence type="predicted"/>
<feature type="transmembrane region" description="Helical" evidence="7">
    <location>
        <begin position="94"/>
        <end position="119"/>
    </location>
</feature>
<accession>A0A382N1Y2</accession>
<feature type="non-terminal residue" evidence="8">
    <location>
        <position position="155"/>
    </location>
</feature>
<reference evidence="8" key="1">
    <citation type="submission" date="2018-05" db="EMBL/GenBank/DDBJ databases">
        <authorList>
            <person name="Lanie J.A."/>
            <person name="Ng W.-L."/>
            <person name="Kazmierczak K.M."/>
            <person name="Andrzejewski T.M."/>
            <person name="Davidsen T.M."/>
            <person name="Wayne K.J."/>
            <person name="Tettelin H."/>
            <person name="Glass J.I."/>
            <person name="Rusch D."/>
            <person name="Podicherti R."/>
            <person name="Tsui H.-C.T."/>
            <person name="Winkler M.E."/>
        </authorList>
    </citation>
    <scope>NUCLEOTIDE SEQUENCE</scope>
</reference>
<keyword evidence="6 7" id="KW-0472">Membrane</keyword>
<keyword evidence="3" id="KW-1003">Cell membrane</keyword>
<keyword evidence="5 7" id="KW-1133">Transmembrane helix</keyword>
<sequence>MNILAAESVSSANVDMWPLFILLLSVVWVVVGITKLRLHPFLTLILAAVLVGLMSGPLPELTTENKGLFHSRVALEETPEGGTSDMIKAVKWSLLGFGNTAAGIGWVVALAAIIGTCMMGSGAADRVVRSLMAVFGEKRAGVVLLLSGFLLSIPV</sequence>
<protein>
    <submittedName>
        <fullName evidence="8">Uncharacterized protein</fullName>
    </submittedName>
</protein>
<evidence type="ECO:0000256" key="1">
    <source>
        <dbReference type="ARBA" id="ARBA00004651"/>
    </source>
</evidence>
<keyword evidence="4 7" id="KW-0812">Transmembrane</keyword>
<evidence type="ECO:0000256" key="6">
    <source>
        <dbReference type="ARBA" id="ARBA00023136"/>
    </source>
</evidence>
<feature type="transmembrane region" description="Helical" evidence="7">
    <location>
        <begin position="16"/>
        <end position="34"/>
    </location>
</feature>
<dbReference type="Pfam" id="PF02447">
    <property type="entry name" value="GntP_permease"/>
    <property type="match status" value="2"/>
</dbReference>
<dbReference type="GO" id="GO:0005886">
    <property type="term" value="C:plasma membrane"/>
    <property type="evidence" value="ECO:0007669"/>
    <property type="project" value="UniProtKB-SubCell"/>
</dbReference>
<organism evidence="8">
    <name type="scientific">marine metagenome</name>
    <dbReference type="NCBI Taxonomy" id="408172"/>
    <lineage>
        <taxon>unclassified sequences</taxon>
        <taxon>metagenomes</taxon>
        <taxon>ecological metagenomes</taxon>
    </lineage>
</organism>
<dbReference type="InterPro" id="IPR003474">
    <property type="entry name" value="Glcn_transporter"/>
</dbReference>
<evidence type="ECO:0000256" key="5">
    <source>
        <dbReference type="ARBA" id="ARBA00022989"/>
    </source>
</evidence>
<comment type="subcellular location">
    <subcellularLocation>
        <location evidence="1">Cell membrane</location>
        <topology evidence="1">Multi-pass membrane protein</topology>
    </subcellularLocation>
</comment>
<dbReference type="GO" id="GO:0015128">
    <property type="term" value="F:gluconate transmembrane transporter activity"/>
    <property type="evidence" value="ECO:0007669"/>
    <property type="project" value="InterPro"/>
</dbReference>
<evidence type="ECO:0000256" key="3">
    <source>
        <dbReference type="ARBA" id="ARBA00022475"/>
    </source>
</evidence>
<feature type="transmembrane region" description="Helical" evidence="7">
    <location>
        <begin position="41"/>
        <end position="58"/>
    </location>
</feature>
<dbReference type="EMBL" id="UINC01096878">
    <property type="protein sequence ID" value="SVC54127.1"/>
    <property type="molecule type" value="Genomic_DNA"/>
</dbReference>
<evidence type="ECO:0000256" key="4">
    <source>
        <dbReference type="ARBA" id="ARBA00022692"/>
    </source>
</evidence>
<dbReference type="PANTHER" id="PTHR30354:SF22">
    <property type="entry name" value="HIGH-AFFINITY GLUCONATE TRANSPORTER"/>
    <property type="match status" value="1"/>
</dbReference>
<evidence type="ECO:0000256" key="7">
    <source>
        <dbReference type="SAM" id="Phobius"/>
    </source>
</evidence>
<gene>
    <name evidence="8" type="ORF">METZ01_LOCUS306981</name>
</gene>
<dbReference type="PANTHER" id="PTHR30354">
    <property type="entry name" value="GNT FAMILY GLUCONATE TRANSPORTER"/>
    <property type="match status" value="1"/>
</dbReference>
<evidence type="ECO:0000256" key="2">
    <source>
        <dbReference type="ARBA" id="ARBA00022448"/>
    </source>
</evidence>
<keyword evidence="2" id="KW-0813">Transport</keyword>